<evidence type="ECO:0000313" key="2">
    <source>
        <dbReference type="Proteomes" id="UP001144612"/>
    </source>
</evidence>
<protein>
    <submittedName>
        <fullName evidence="1">Uncharacterized protein</fullName>
    </submittedName>
</protein>
<dbReference type="Proteomes" id="UP001144612">
    <property type="component" value="Unassembled WGS sequence"/>
</dbReference>
<name>A0ABT4D562_9CLOT</name>
<gene>
    <name evidence="1" type="ORF">OW729_02235</name>
</gene>
<dbReference type="RefSeq" id="WP_268059788.1">
    <property type="nucleotide sequence ID" value="NZ_JAPQFJ010000002.1"/>
</dbReference>
<dbReference type="EMBL" id="JAPQFJ010000002">
    <property type="protein sequence ID" value="MCY6957420.1"/>
    <property type="molecule type" value="Genomic_DNA"/>
</dbReference>
<comment type="caution">
    <text evidence="1">The sequence shown here is derived from an EMBL/GenBank/DDBJ whole genome shotgun (WGS) entry which is preliminary data.</text>
</comment>
<accession>A0ABT4D562</accession>
<sequence>MLRYTKGEYVKYMESIDFREIYNVLKILRSYKGLEMVNVKDKEQNIVKIVI</sequence>
<keyword evidence="2" id="KW-1185">Reference proteome</keyword>
<reference evidence="1" key="1">
    <citation type="submission" date="2022-12" db="EMBL/GenBank/DDBJ databases">
        <title>Clostridium sp. nov., isolated from industrial wastewater.</title>
        <authorList>
            <person name="Jiayan W."/>
        </authorList>
    </citation>
    <scope>NUCLEOTIDE SEQUENCE</scope>
    <source>
        <strain evidence="1">ZC22-4</strain>
    </source>
</reference>
<evidence type="ECO:0000313" key="1">
    <source>
        <dbReference type="EMBL" id="MCY6957420.1"/>
    </source>
</evidence>
<organism evidence="1 2">
    <name type="scientific">Clostridium brassicae</name>
    <dbReference type="NCBI Taxonomy" id="2999072"/>
    <lineage>
        <taxon>Bacteria</taxon>
        <taxon>Bacillati</taxon>
        <taxon>Bacillota</taxon>
        <taxon>Clostridia</taxon>
        <taxon>Eubacteriales</taxon>
        <taxon>Clostridiaceae</taxon>
        <taxon>Clostridium</taxon>
    </lineage>
</organism>
<proteinExistence type="predicted"/>